<evidence type="ECO:0000313" key="2">
    <source>
        <dbReference type="Proteomes" id="UP000807115"/>
    </source>
</evidence>
<gene>
    <name evidence="1" type="ORF">BDA96_02G023000</name>
</gene>
<protein>
    <recommendedName>
        <fullName evidence="3">F-box domain-containing protein</fullName>
    </recommendedName>
</protein>
<dbReference type="Proteomes" id="UP000807115">
    <property type="component" value="Chromosome 2"/>
</dbReference>
<name>A0A921RJK0_SORBI</name>
<dbReference type="PANTHER" id="PTHR32133:SF306">
    <property type="entry name" value="F-BOX DOMAIN-CONTAINING PROTEIN"/>
    <property type="match status" value="1"/>
</dbReference>
<sequence>MASPPPPELIPDAVAEILLRLTPEDPAGLVRASAVCKPWLRTLTDPAFLRRYRAFHGTSRVLGFLHNPIDRRRERFVPTTALRPHAAAHRTCVVIDCRHGRALLYDYGSGEFVVWDPVTGRERRIPDEAPDVCTHHSVLCAAGPGCDHSTCGGGPLLLPTGQYDEENEGMHCFAYGCCYSSETGETSAQTDLYLEHEHNQCFLDGRPPVLVGGALYLVEDSGIGKLLRYDLLGGRGLSVMKLPPANLLGTSTVVMTASNGGLGLATFYRGMLFLWSTETGPNGDAKWAHINIIQLEKLLPVGIRMSLACLSGFAEDANVIFLSTDDNGIFTIELKSLLTRKVCDMGNVNRVFPYVSFYTPAGTATRVSPIFVWITAICDYSVRHI</sequence>
<evidence type="ECO:0000313" key="1">
    <source>
        <dbReference type="EMBL" id="KAG0541514.1"/>
    </source>
</evidence>
<dbReference type="OMA" id="SSEFVVW"/>
<proteinExistence type="predicted"/>
<dbReference type="SUPFAM" id="SSF81383">
    <property type="entry name" value="F-box domain"/>
    <property type="match status" value="1"/>
</dbReference>
<dbReference type="PANTHER" id="PTHR32133">
    <property type="entry name" value="OS07G0120400 PROTEIN"/>
    <property type="match status" value="1"/>
</dbReference>
<dbReference type="Gramene" id="EER97922">
    <property type="protein sequence ID" value="EER97922"/>
    <property type="gene ID" value="SORBI_3002G022100"/>
</dbReference>
<organism evidence="1 2">
    <name type="scientific">Sorghum bicolor</name>
    <name type="common">Sorghum</name>
    <name type="synonym">Sorghum vulgare</name>
    <dbReference type="NCBI Taxonomy" id="4558"/>
    <lineage>
        <taxon>Eukaryota</taxon>
        <taxon>Viridiplantae</taxon>
        <taxon>Streptophyta</taxon>
        <taxon>Embryophyta</taxon>
        <taxon>Tracheophyta</taxon>
        <taxon>Spermatophyta</taxon>
        <taxon>Magnoliopsida</taxon>
        <taxon>Liliopsida</taxon>
        <taxon>Poales</taxon>
        <taxon>Poaceae</taxon>
        <taxon>PACMAD clade</taxon>
        <taxon>Panicoideae</taxon>
        <taxon>Andropogonodae</taxon>
        <taxon>Andropogoneae</taxon>
        <taxon>Sorghinae</taxon>
        <taxon>Sorghum</taxon>
    </lineage>
</organism>
<dbReference type="AlphaFoldDB" id="A0A921RJK0"/>
<accession>A0A921RJK0</accession>
<dbReference type="InterPro" id="IPR036047">
    <property type="entry name" value="F-box-like_dom_sf"/>
</dbReference>
<comment type="caution">
    <text evidence="1">The sequence shown here is derived from an EMBL/GenBank/DDBJ whole genome shotgun (WGS) entry which is preliminary data.</text>
</comment>
<dbReference type="SUPFAM" id="SSF63829">
    <property type="entry name" value="Calcium-dependent phosphotriesterase"/>
    <property type="match status" value="1"/>
</dbReference>
<reference evidence="1" key="2">
    <citation type="submission" date="2020-10" db="EMBL/GenBank/DDBJ databases">
        <authorList>
            <person name="Cooper E.A."/>
            <person name="Brenton Z.W."/>
            <person name="Flinn B.S."/>
            <person name="Jenkins J."/>
            <person name="Shu S."/>
            <person name="Flowers D."/>
            <person name="Luo F."/>
            <person name="Wang Y."/>
            <person name="Xia P."/>
            <person name="Barry K."/>
            <person name="Daum C."/>
            <person name="Lipzen A."/>
            <person name="Yoshinaga Y."/>
            <person name="Schmutz J."/>
            <person name="Saski C."/>
            <person name="Vermerris W."/>
            <person name="Kresovich S."/>
        </authorList>
    </citation>
    <scope>NUCLEOTIDE SEQUENCE</scope>
</reference>
<evidence type="ECO:0008006" key="3">
    <source>
        <dbReference type="Google" id="ProtNLM"/>
    </source>
</evidence>
<dbReference type="EMBL" id="CM027681">
    <property type="protein sequence ID" value="KAG0541514.1"/>
    <property type="molecule type" value="Genomic_DNA"/>
</dbReference>
<reference evidence="1" key="1">
    <citation type="journal article" date="2019" name="BMC Genomics">
        <title>A new reference genome for Sorghum bicolor reveals high levels of sequence similarity between sweet and grain genotypes: implications for the genetics of sugar metabolism.</title>
        <authorList>
            <person name="Cooper E.A."/>
            <person name="Brenton Z.W."/>
            <person name="Flinn B.S."/>
            <person name="Jenkins J."/>
            <person name="Shu S."/>
            <person name="Flowers D."/>
            <person name="Luo F."/>
            <person name="Wang Y."/>
            <person name="Xia P."/>
            <person name="Barry K."/>
            <person name="Daum C."/>
            <person name="Lipzen A."/>
            <person name="Yoshinaga Y."/>
            <person name="Schmutz J."/>
            <person name="Saski C."/>
            <person name="Vermerris W."/>
            <person name="Kresovich S."/>
        </authorList>
    </citation>
    <scope>NUCLEOTIDE SEQUENCE</scope>
</reference>